<feature type="transmembrane region" description="Helical" evidence="1">
    <location>
        <begin position="149"/>
        <end position="168"/>
    </location>
</feature>
<feature type="transmembrane region" description="Helical" evidence="1">
    <location>
        <begin position="208"/>
        <end position="225"/>
    </location>
</feature>
<feature type="transmembrane region" description="Helical" evidence="1">
    <location>
        <begin position="35"/>
        <end position="55"/>
    </location>
</feature>
<reference evidence="3 4" key="1">
    <citation type="submission" date="2023-07" db="EMBL/GenBank/DDBJ databases">
        <title>Sorghum-associated microbial communities from plants grown in Nebraska, USA.</title>
        <authorList>
            <person name="Schachtman D."/>
        </authorList>
    </citation>
    <scope>NUCLEOTIDE SEQUENCE [LARGE SCALE GENOMIC DNA]</scope>
    <source>
        <strain evidence="3 4">DS1307</strain>
    </source>
</reference>
<dbReference type="RefSeq" id="WP_306838268.1">
    <property type="nucleotide sequence ID" value="NZ_JAUSRF010000017.1"/>
</dbReference>
<dbReference type="InterPro" id="IPR000620">
    <property type="entry name" value="EamA_dom"/>
</dbReference>
<dbReference type="PANTHER" id="PTHR22911:SF103">
    <property type="entry name" value="BLR2811 PROTEIN"/>
    <property type="match status" value="1"/>
</dbReference>
<gene>
    <name evidence="3" type="ORF">J2T09_004337</name>
</gene>
<keyword evidence="4" id="KW-1185">Reference proteome</keyword>
<feature type="domain" description="EamA" evidence="2">
    <location>
        <begin position="152"/>
        <end position="278"/>
    </location>
</feature>
<comment type="caution">
    <text evidence="3">The sequence shown here is derived from an EMBL/GenBank/DDBJ whole genome shotgun (WGS) entry which is preliminary data.</text>
</comment>
<name>A0ABT9PYJ3_9HYPH</name>
<keyword evidence="1" id="KW-0812">Transmembrane</keyword>
<organism evidence="3 4">
    <name type="scientific">Neorhizobium huautlense</name>
    <dbReference type="NCBI Taxonomy" id="67774"/>
    <lineage>
        <taxon>Bacteria</taxon>
        <taxon>Pseudomonadati</taxon>
        <taxon>Pseudomonadota</taxon>
        <taxon>Alphaproteobacteria</taxon>
        <taxon>Hyphomicrobiales</taxon>
        <taxon>Rhizobiaceae</taxon>
        <taxon>Rhizobium/Agrobacterium group</taxon>
        <taxon>Neorhizobium</taxon>
    </lineage>
</organism>
<feature type="transmembrane region" description="Helical" evidence="1">
    <location>
        <begin position="76"/>
        <end position="95"/>
    </location>
</feature>
<evidence type="ECO:0000259" key="2">
    <source>
        <dbReference type="Pfam" id="PF00892"/>
    </source>
</evidence>
<keyword evidence="1" id="KW-0472">Membrane</keyword>
<dbReference type="PANTHER" id="PTHR22911">
    <property type="entry name" value="ACYL-MALONYL CONDENSING ENZYME-RELATED"/>
    <property type="match status" value="1"/>
</dbReference>
<keyword evidence="1" id="KW-1133">Transmembrane helix</keyword>
<feature type="domain" description="EamA" evidence="2">
    <location>
        <begin position="6"/>
        <end position="140"/>
    </location>
</feature>
<dbReference type="SUPFAM" id="SSF103481">
    <property type="entry name" value="Multidrug resistance efflux transporter EmrE"/>
    <property type="match status" value="2"/>
</dbReference>
<feature type="transmembrane region" description="Helical" evidence="1">
    <location>
        <begin position="101"/>
        <end position="118"/>
    </location>
</feature>
<feature type="transmembrane region" description="Helical" evidence="1">
    <location>
        <begin position="180"/>
        <end position="202"/>
    </location>
</feature>
<evidence type="ECO:0000256" key="1">
    <source>
        <dbReference type="SAM" id="Phobius"/>
    </source>
</evidence>
<protein>
    <submittedName>
        <fullName evidence="3">Drug/metabolite transporter (DMT)-like permease</fullName>
    </submittedName>
</protein>
<feature type="transmembrane region" description="Helical" evidence="1">
    <location>
        <begin position="125"/>
        <end position="143"/>
    </location>
</feature>
<evidence type="ECO:0000313" key="4">
    <source>
        <dbReference type="Proteomes" id="UP001241472"/>
    </source>
</evidence>
<feature type="transmembrane region" description="Helical" evidence="1">
    <location>
        <begin position="237"/>
        <end position="256"/>
    </location>
</feature>
<dbReference type="Pfam" id="PF00892">
    <property type="entry name" value="EamA"/>
    <property type="match status" value="2"/>
</dbReference>
<evidence type="ECO:0000313" key="3">
    <source>
        <dbReference type="EMBL" id="MDP9839561.1"/>
    </source>
</evidence>
<proteinExistence type="predicted"/>
<feature type="transmembrane region" description="Helical" evidence="1">
    <location>
        <begin position="262"/>
        <end position="280"/>
    </location>
</feature>
<accession>A0ABT9PYJ3</accession>
<dbReference type="InterPro" id="IPR037185">
    <property type="entry name" value="EmrE-like"/>
</dbReference>
<dbReference type="EMBL" id="JAUSRF010000017">
    <property type="protein sequence ID" value="MDP9839561.1"/>
    <property type="molecule type" value="Genomic_DNA"/>
</dbReference>
<dbReference type="Proteomes" id="UP001241472">
    <property type="component" value="Unassembled WGS sequence"/>
</dbReference>
<sequence>MNSKTLGYLYVLIAITIFAGQDAFSKLLGDKYPPIMVTMIRFWAFAVFVVLLAATSPGGLRKAIATKRPVLQVVRGMLLVSEVVVVVISFTIAGLAMTQSIFQATPLMITLLSVPLLGETVGWRRGVALAVGLIGVLIILNPTNVHFDIRLLLPLGAGFMFALYSIATRAVSSTDSAVTSVFYAGVAGAALATLIGPFYWTPIAMEDWPAMAALCICGATSHYFMIKAYSLLSAVEVQPLTYLQLVMGVAVAVAFFGETVSINMAIGAVIVVGAGLFTVWREHRLGIRKDKAEKI</sequence>